<feature type="non-terminal residue" evidence="2">
    <location>
        <position position="141"/>
    </location>
</feature>
<accession>A0A8J9YN14</accession>
<gene>
    <name evidence="2" type="ORF">BINO364_LOCUS16265</name>
</gene>
<name>A0A8J9YN14_9NEOP</name>
<reference evidence="2" key="1">
    <citation type="submission" date="2021-12" db="EMBL/GenBank/DDBJ databases">
        <authorList>
            <person name="Martin H S."/>
        </authorList>
    </citation>
    <scope>NUCLEOTIDE SEQUENCE</scope>
</reference>
<evidence type="ECO:0000313" key="3">
    <source>
        <dbReference type="Proteomes" id="UP000838878"/>
    </source>
</evidence>
<feature type="region of interest" description="Disordered" evidence="1">
    <location>
        <begin position="105"/>
        <end position="130"/>
    </location>
</feature>
<proteinExistence type="predicted"/>
<protein>
    <submittedName>
        <fullName evidence="2">Uncharacterized protein</fullName>
    </submittedName>
</protein>
<keyword evidence="3" id="KW-1185">Reference proteome</keyword>
<dbReference type="Proteomes" id="UP000838878">
    <property type="component" value="Chromosome 9"/>
</dbReference>
<dbReference type="EMBL" id="OV170229">
    <property type="protein sequence ID" value="CAH0731386.1"/>
    <property type="molecule type" value="Genomic_DNA"/>
</dbReference>
<sequence length="141" mass="16006">MNQSDNVLKAEFEVTKENTLRKIKNAKDIYYSKEFENCLRKPKKMWRLINDLATNKIKDQSSAPPKLIVNNVLITDPVIICDTFNEYFSTIGTTLANGISDPFEQLDDDSSESYINPNPPPPPSNGKVFSPFEKSFTSSCY</sequence>
<evidence type="ECO:0000313" key="2">
    <source>
        <dbReference type="EMBL" id="CAH0731386.1"/>
    </source>
</evidence>
<dbReference type="OrthoDB" id="410381at2759"/>
<organism evidence="2 3">
    <name type="scientific">Brenthis ino</name>
    <name type="common">lesser marbled fritillary</name>
    <dbReference type="NCBI Taxonomy" id="405034"/>
    <lineage>
        <taxon>Eukaryota</taxon>
        <taxon>Metazoa</taxon>
        <taxon>Ecdysozoa</taxon>
        <taxon>Arthropoda</taxon>
        <taxon>Hexapoda</taxon>
        <taxon>Insecta</taxon>
        <taxon>Pterygota</taxon>
        <taxon>Neoptera</taxon>
        <taxon>Endopterygota</taxon>
        <taxon>Lepidoptera</taxon>
        <taxon>Glossata</taxon>
        <taxon>Ditrysia</taxon>
        <taxon>Papilionoidea</taxon>
        <taxon>Nymphalidae</taxon>
        <taxon>Heliconiinae</taxon>
        <taxon>Argynnini</taxon>
        <taxon>Brenthis</taxon>
    </lineage>
</organism>
<dbReference type="AlphaFoldDB" id="A0A8J9YN14"/>
<evidence type="ECO:0000256" key="1">
    <source>
        <dbReference type="SAM" id="MobiDB-lite"/>
    </source>
</evidence>